<dbReference type="AlphaFoldDB" id="A0ABD3FGA6"/>
<comment type="caution">
    <text evidence="2">The sequence shown here is derived from an EMBL/GenBank/DDBJ whole genome shotgun (WGS) entry which is preliminary data.</text>
</comment>
<evidence type="ECO:0000313" key="3">
    <source>
        <dbReference type="Proteomes" id="UP001632037"/>
    </source>
</evidence>
<dbReference type="Proteomes" id="UP001632037">
    <property type="component" value="Unassembled WGS sequence"/>
</dbReference>
<proteinExistence type="predicted"/>
<evidence type="ECO:0000256" key="1">
    <source>
        <dbReference type="SAM" id="SignalP"/>
    </source>
</evidence>
<feature type="chain" id="PRO_5044822659" description="RxLR effector protein" evidence="1">
    <location>
        <begin position="24"/>
        <end position="127"/>
    </location>
</feature>
<feature type="signal peptide" evidence="1">
    <location>
        <begin position="1"/>
        <end position="23"/>
    </location>
</feature>
<reference evidence="2 3" key="1">
    <citation type="submission" date="2024-09" db="EMBL/GenBank/DDBJ databases">
        <title>Genome sequencing and assembly of Phytophthora oleae, isolate VK10A, causative agent of rot of olive drupes.</title>
        <authorList>
            <person name="Conti Taguali S."/>
            <person name="Riolo M."/>
            <person name="La Spada F."/>
            <person name="Cacciola S.O."/>
            <person name="Dionisio G."/>
        </authorList>
    </citation>
    <scope>NUCLEOTIDE SEQUENCE [LARGE SCALE GENOMIC DNA]</scope>
    <source>
        <strain evidence="2 3">VK10A</strain>
    </source>
</reference>
<sequence length="127" mass="13903">MRLGFLLLSLAVAILVSVDAVQATDEVATRLRSGGDARNLKEKNTGTTTKLSAADLTKEERGGLISWMMFQSGKSKKALERLESMVKVERMGRHRIIKPFNIDDIDEAKVKTVVEKVAAAKKKASTS</sequence>
<evidence type="ECO:0008006" key="4">
    <source>
        <dbReference type="Google" id="ProtNLM"/>
    </source>
</evidence>
<protein>
    <recommendedName>
        <fullName evidence="4">RxLR effector protein</fullName>
    </recommendedName>
</protein>
<gene>
    <name evidence="2" type="ORF">V7S43_009924</name>
</gene>
<name>A0ABD3FGA6_9STRA</name>
<organism evidence="2 3">
    <name type="scientific">Phytophthora oleae</name>
    <dbReference type="NCBI Taxonomy" id="2107226"/>
    <lineage>
        <taxon>Eukaryota</taxon>
        <taxon>Sar</taxon>
        <taxon>Stramenopiles</taxon>
        <taxon>Oomycota</taxon>
        <taxon>Peronosporomycetes</taxon>
        <taxon>Peronosporales</taxon>
        <taxon>Peronosporaceae</taxon>
        <taxon>Phytophthora</taxon>
    </lineage>
</organism>
<dbReference type="EMBL" id="JBIMZQ010000021">
    <property type="protein sequence ID" value="KAL3665296.1"/>
    <property type="molecule type" value="Genomic_DNA"/>
</dbReference>
<keyword evidence="3" id="KW-1185">Reference proteome</keyword>
<accession>A0ABD3FGA6</accession>
<keyword evidence="1" id="KW-0732">Signal</keyword>
<evidence type="ECO:0000313" key="2">
    <source>
        <dbReference type="EMBL" id="KAL3665296.1"/>
    </source>
</evidence>